<dbReference type="Proteomes" id="UP001177140">
    <property type="component" value="Unassembled WGS sequence"/>
</dbReference>
<keyword evidence="5" id="KW-1185">Reference proteome</keyword>
<dbReference type="PANTHER" id="PTHR11875">
    <property type="entry name" value="TESTIS-SPECIFIC Y-ENCODED PROTEIN"/>
    <property type="match status" value="1"/>
</dbReference>
<dbReference type="InterPro" id="IPR037231">
    <property type="entry name" value="NAP-like_sf"/>
</dbReference>
<gene>
    <name evidence="4" type="ORF">MKW94_003353</name>
</gene>
<evidence type="ECO:0000313" key="5">
    <source>
        <dbReference type="Proteomes" id="UP001177140"/>
    </source>
</evidence>
<comment type="caution">
    <text evidence="4">The sequence shown here is derived from an EMBL/GenBank/DDBJ whole genome shotgun (WGS) entry which is preliminary data.</text>
</comment>
<name>A0AA41UT57_PAPNU</name>
<dbReference type="SUPFAM" id="SSF143113">
    <property type="entry name" value="NAP-like"/>
    <property type="match status" value="1"/>
</dbReference>
<evidence type="ECO:0000313" key="4">
    <source>
        <dbReference type="EMBL" id="MCL7021545.1"/>
    </source>
</evidence>
<proteinExistence type="inferred from homology"/>
<feature type="non-terminal residue" evidence="4">
    <location>
        <position position="1"/>
    </location>
</feature>
<comment type="similarity">
    <text evidence="1 3">Belongs to the nucleosome assembly protein (NAP) family.</text>
</comment>
<accession>A0AA41UT57</accession>
<evidence type="ECO:0000256" key="3">
    <source>
        <dbReference type="RuleBase" id="RU003876"/>
    </source>
</evidence>
<dbReference type="GO" id="GO:0006334">
    <property type="term" value="P:nucleosome assembly"/>
    <property type="evidence" value="ECO:0007669"/>
    <property type="project" value="InterPro"/>
</dbReference>
<evidence type="ECO:0000256" key="2">
    <source>
        <dbReference type="ARBA" id="ARBA00023186"/>
    </source>
</evidence>
<dbReference type="InterPro" id="IPR002164">
    <property type="entry name" value="NAP_family"/>
</dbReference>
<evidence type="ECO:0000256" key="1">
    <source>
        <dbReference type="ARBA" id="ARBA00009947"/>
    </source>
</evidence>
<dbReference type="Gene3D" id="3.30.1120.90">
    <property type="entry name" value="Nucleosome assembly protein"/>
    <property type="match status" value="1"/>
</dbReference>
<dbReference type="GO" id="GO:0042393">
    <property type="term" value="F:histone binding"/>
    <property type="evidence" value="ECO:0007669"/>
    <property type="project" value="UniProtKB-ARBA"/>
</dbReference>
<reference evidence="4" key="1">
    <citation type="submission" date="2022-03" db="EMBL/GenBank/DDBJ databases">
        <title>A functionally conserved STORR gene fusion in Papaver species that diverged 16.8 million years ago.</title>
        <authorList>
            <person name="Catania T."/>
        </authorList>
    </citation>
    <scope>NUCLEOTIDE SEQUENCE</scope>
    <source>
        <strain evidence="4">S-191538</strain>
    </source>
</reference>
<dbReference type="AlphaFoldDB" id="A0AA41UT57"/>
<dbReference type="GO" id="GO:0005634">
    <property type="term" value="C:nucleus"/>
    <property type="evidence" value="ECO:0007669"/>
    <property type="project" value="InterPro"/>
</dbReference>
<sequence length="119" mass="13785">RFNENPYFENESLTKAFSFSPSGVTYIRGPSINWKEGMDITTGPRHAIFIKRGDEQKVTEYGTSFFTWFSDSEDLGERLNDEVAELIIDDLWPNAFKYFLSVSIGEKKSKIVCRNYYEG</sequence>
<protein>
    <submittedName>
        <fullName evidence="4">Uncharacterized protein</fullName>
    </submittedName>
</protein>
<dbReference type="Pfam" id="PF00956">
    <property type="entry name" value="NAP"/>
    <property type="match status" value="1"/>
</dbReference>
<keyword evidence="2" id="KW-0143">Chaperone</keyword>
<dbReference type="GO" id="GO:0000724">
    <property type="term" value="P:double-strand break repair via homologous recombination"/>
    <property type="evidence" value="ECO:0007669"/>
    <property type="project" value="UniProtKB-ARBA"/>
</dbReference>
<organism evidence="4 5">
    <name type="scientific">Papaver nudicaule</name>
    <name type="common">Iceland poppy</name>
    <dbReference type="NCBI Taxonomy" id="74823"/>
    <lineage>
        <taxon>Eukaryota</taxon>
        <taxon>Viridiplantae</taxon>
        <taxon>Streptophyta</taxon>
        <taxon>Embryophyta</taxon>
        <taxon>Tracheophyta</taxon>
        <taxon>Spermatophyta</taxon>
        <taxon>Magnoliopsida</taxon>
        <taxon>Ranunculales</taxon>
        <taxon>Papaveraceae</taxon>
        <taxon>Papaveroideae</taxon>
        <taxon>Papaver</taxon>
    </lineage>
</organism>
<dbReference type="EMBL" id="JAJJMA010001896">
    <property type="protein sequence ID" value="MCL7021545.1"/>
    <property type="molecule type" value="Genomic_DNA"/>
</dbReference>